<feature type="non-terminal residue" evidence="6">
    <location>
        <position position="1"/>
    </location>
</feature>
<keyword evidence="3" id="KW-1015">Disulfide bond</keyword>
<evidence type="ECO:0000256" key="4">
    <source>
        <dbReference type="SAM" id="MobiDB-lite"/>
    </source>
</evidence>
<evidence type="ECO:0000259" key="5">
    <source>
        <dbReference type="Pfam" id="PF00431"/>
    </source>
</evidence>
<accession>A0ABN9YKW2</accession>
<dbReference type="Gene3D" id="2.60.120.290">
    <property type="entry name" value="Spermadhesin, CUB domain"/>
    <property type="match status" value="1"/>
</dbReference>
<dbReference type="Pfam" id="PF00431">
    <property type="entry name" value="CUB"/>
    <property type="match status" value="1"/>
</dbReference>
<feature type="compositionally biased region" description="Pro residues" evidence="4">
    <location>
        <begin position="220"/>
        <end position="238"/>
    </location>
</feature>
<sequence>EYSWAAIVGDCTLDGDCMQSPNYPQKYDANQACTLHIDLRTAVPIAVESFTTESGYDKLTVNGVVYSGFSGPSGITPSASISWTSDHSLHQTGWRLCMPGASSEWFPPTPVPLEYSWAAIVGDCTLDGDCMQSPNYPQKYDANQACILHIDLRTAVPITVESFTTESGYDKLTVNGVVYSGFSGPSGITPSASISWTSDHSLQQTGWRLCMPGASSELLPPTPAPPAPRPPPPVPTPSPNASSHR</sequence>
<dbReference type="PANTHER" id="PTHR24255">
    <property type="entry name" value="COMPLEMENT COMPONENT 1, S SUBCOMPONENT-RELATED"/>
    <property type="match status" value="1"/>
</dbReference>
<feature type="non-terminal residue" evidence="6">
    <location>
        <position position="245"/>
    </location>
</feature>
<evidence type="ECO:0000256" key="2">
    <source>
        <dbReference type="ARBA" id="ARBA00022525"/>
    </source>
</evidence>
<dbReference type="InterPro" id="IPR035914">
    <property type="entry name" value="Sperma_CUB_dom_sf"/>
</dbReference>
<feature type="region of interest" description="Disordered" evidence="4">
    <location>
        <begin position="212"/>
        <end position="245"/>
    </location>
</feature>
<dbReference type="InterPro" id="IPR000859">
    <property type="entry name" value="CUB_dom"/>
</dbReference>
<dbReference type="SUPFAM" id="SSF49854">
    <property type="entry name" value="Spermadhesin, CUB domain"/>
    <property type="match status" value="2"/>
</dbReference>
<evidence type="ECO:0000256" key="3">
    <source>
        <dbReference type="ARBA" id="ARBA00023157"/>
    </source>
</evidence>
<comment type="caution">
    <text evidence="6">The sequence shown here is derived from an EMBL/GenBank/DDBJ whole genome shotgun (WGS) entry which is preliminary data.</text>
</comment>
<evidence type="ECO:0000256" key="1">
    <source>
        <dbReference type="ARBA" id="ARBA00004613"/>
    </source>
</evidence>
<reference evidence="6" key="1">
    <citation type="submission" date="2023-10" db="EMBL/GenBank/DDBJ databases">
        <authorList>
            <person name="Chen Y."/>
            <person name="Shah S."/>
            <person name="Dougan E. K."/>
            <person name="Thang M."/>
            <person name="Chan C."/>
        </authorList>
    </citation>
    <scope>NUCLEOTIDE SEQUENCE [LARGE SCALE GENOMIC DNA]</scope>
</reference>
<keyword evidence="2" id="KW-0964">Secreted</keyword>
<name>A0ABN9YKW2_9DINO</name>
<proteinExistence type="predicted"/>
<evidence type="ECO:0000313" key="6">
    <source>
        <dbReference type="EMBL" id="CAK0911940.1"/>
    </source>
</evidence>
<organism evidence="6 7">
    <name type="scientific">Prorocentrum cordatum</name>
    <dbReference type="NCBI Taxonomy" id="2364126"/>
    <lineage>
        <taxon>Eukaryota</taxon>
        <taxon>Sar</taxon>
        <taxon>Alveolata</taxon>
        <taxon>Dinophyceae</taxon>
        <taxon>Prorocentrales</taxon>
        <taxon>Prorocentraceae</taxon>
        <taxon>Prorocentrum</taxon>
    </lineage>
</organism>
<keyword evidence="7" id="KW-1185">Reference proteome</keyword>
<dbReference type="PANTHER" id="PTHR24255:SF27">
    <property type="entry name" value="HAPTOGLOBIN-RELATED PROTEIN"/>
    <property type="match status" value="1"/>
</dbReference>
<dbReference type="Proteomes" id="UP001189429">
    <property type="component" value="Unassembled WGS sequence"/>
</dbReference>
<gene>
    <name evidence="6" type="ORF">PCOR1329_LOCUS85662</name>
</gene>
<comment type="subcellular location">
    <subcellularLocation>
        <location evidence="1">Secreted</location>
    </subcellularLocation>
</comment>
<evidence type="ECO:0000313" key="7">
    <source>
        <dbReference type="Proteomes" id="UP001189429"/>
    </source>
</evidence>
<dbReference type="EMBL" id="CAUYUJ010022675">
    <property type="protein sequence ID" value="CAK0911940.1"/>
    <property type="molecule type" value="Genomic_DNA"/>
</dbReference>
<feature type="domain" description="CUB" evidence="5">
    <location>
        <begin position="130"/>
        <end position="175"/>
    </location>
</feature>
<protein>
    <recommendedName>
        <fullName evidence="5">CUB domain-containing protein</fullName>
    </recommendedName>
</protein>